<reference evidence="1 2" key="1">
    <citation type="submission" date="2016-12" db="EMBL/GenBank/DDBJ databases">
        <title>The new phylogeny of genus Mycobacterium.</title>
        <authorList>
            <person name="Tortoli E."/>
            <person name="Trovato A."/>
            <person name="Cirillo D.M."/>
        </authorList>
    </citation>
    <scope>NUCLEOTIDE SEQUENCE [LARGE SCALE GENOMIC DNA]</scope>
    <source>
        <strain evidence="1 2">DSM 44223</strain>
    </source>
</reference>
<organism evidence="1 2">
    <name type="scientific">Mycolicibacterium rhodesiae</name>
    <name type="common">Mycobacterium rhodesiae</name>
    <dbReference type="NCBI Taxonomy" id="36814"/>
    <lineage>
        <taxon>Bacteria</taxon>
        <taxon>Bacillati</taxon>
        <taxon>Actinomycetota</taxon>
        <taxon>Actinomycetes</taxon>
        <taxon>Mycobacteriales</taxon>
        <taxon>Mycobacteriaceae</taxon>
        <taxon>Mycolicibacterium</taxon>
    </lineage>
</organism>
<protein>
    <submittedName>
        <fullName evidence="1">Uncharacterized protein</fullName>
    </submittedName>
</protein>
<gene>
    <name evidence="1" type="ORF">BST42_27065</name>
</gene>
<dbReference type="AlphaFoldDB" id="A0A1X0IJB1"/>
<sequence length="153" mass="16353">MNVSAQFNDKIGGSMDVDFDPVSKYRLATWTDDPIDQAVSDVLAAFFEGFEGNPMSPAVYEPPPAPPAPSSIPVHTVAVGDDLILSVVRVDLPGMLVSYQLYAASAETWALVGVAGLFADAISEICIWQNYVRRGGTLAAWKIAHPDGVEVQS</sequence>
<dbReference type="OrthoDB" id="9995804at2"/>
<accession>A0A1X0IJB1</accession>
<dbReference type="Proteomes" id="UP000192534">
    <property type="component" value="Unassembled WGS sequence"/>
</dbReference>
<evidence type="ECO:0000313" key="2">
    <source>
        <dbReference type="Proteomes" id="UP000192534"/>
    </source>
</evidence>
<dbReference type="EMBL" id="MVIH01000024">
    <property type="protein sequence ID" value="ORB47772.1"/>
    <property type="molecule type" value="Genomic_DNA"/>
</dbReference>
<name>A0A1X0IJB1_MYCRH</name>
<dbReference type="RefSeq" id="WP_083122796.1">
    <property type="nucleotide sequence ID" value="NZ_JACKUO010000009.1"/>
</dbReference>
<proteinExistence type="predicted"/>
<evidence type="ECO:0000313" key="1">
    <source>
        <dbReference type="EMBL" id="ORB47772.1"/>
    </source>
</evidence>
<comment type="caution">
    <text evidence="1">The sequence shown here is derived from an EMBL/GenBank/DDBJ whole genome shotgun (WGS) entry which is preliminary data.</text>
</comment>
<keyword evidence="2" id="KW-1185">Reference proteome</keyword>